<dbReference type="InterPro" id="IPR006680">
    <property type="entry name" value="Amidohydro-rel"/>
</dbReference>
<proteinExistence type="predicted"/>
<dbReference type="SUPFAM" id="SSF51556">
    <property type="entry name" value="Metallo-dependent hydrolases"/>
    <property type="match status" value="1"/>
</dbReference>
<dbReference type="GO" id="GO:0016787">
    <property type="term" value="F:hydrolase activity"/>
    <property type="evidence" value="ECO:0007669"/>
    <property type="project" value="UniProtKB-KW"/>
</dbReference>
<accession>A0A157QQS2</accession>
<dbReference type="InterPro" id="IPR032466">
    <property type="entry name" value="Metal_Hydrolase"/>
</dbReference>
<feature type="domain" description="Amidohydrolase-related" evidence="1">
    <location>
        <begin position="13"/>
        <end position="271"/>
    </location>
</feature>
<dbReference type="Proteomes" id="UP000077037">
    <property type="component" value="Unassembled WGS sequence"/>
</dbReference>
<name>A0A157QQS2_9BORD</name>
<evidence type="ECO:0000313" key="3">
    <source>
        <dbReference type="Proteomes" id="UP000077037"/>
    </source>
</evidence>
<dbReference type="AlphaFoldDB" id="A0A157QQS2"/>
<dbReference type="EMBL" id="FKBS01000025">
    <property type="protein sequence ID" value="SAI48232.1"/>
    <property type="molecule type" value="Genomic_DNA"/>
</dbReference>
<dbReference type="OrthoDB" id="9787654at2"/>
<dbReference type="Gene3D" id="3.20.20.140">
    <property type="entry name" value="Metal-dependent hydrolases"/>
    <property type="match status" value="1"/>
</dbReference>
<reference evidence="2 3" key="1">
    <citation type="submission" date="2016-03" db="EMBL/GenBank/DDBJ databases">
        <authorList>
            <consortium name="Pathogen Informatics"/>
        </authorList>
    </citation>
    <scope>NUCLEOTIDE SEQUENCE [LARGE SCALE GENOMIC DNA]</scope>
    <source>
        <strain evidence="2 3">NCTC13364</strain>
    </source>
</reference>
<keyword evidence="2" id="KW-0378">Hydrolase</keyword>
<dbReference type="RefSeq" id="WP_066417430.1">
    <property type="nucleotide sequence ID" value="NZ_FKBS01000025.1"/>
</dbReference>
<gene>
    <name evidence="2" type="ORF">SAMEA1982600_03908</name>
</gene>
<protein>
    <submittedName>
        <fullName evidence="2">Hydrolase</fullName>
    </submittedName>
</protein>
<dbReference type="PANTHER" id="PTHR35563:SF2">
    <property type="entry name" value="BARREL METAL-DEPENDENT HYDROLASE, PUTATIVE (AFU_ORTHOLOGUE AFUA_1G16240)-RELATED"/>
    <property type="match status" value="1"/>
</dbReference>
<evidence type="ECO:0000313" key="2">
    <source>
        <dbReference type="EMBL" id="SAI48232.1"/>
    </source>
</evidence>
<dbReference type="Pfam" id="PF04909">
    <property type="entry name" value="Amidohydro_2"/>
    <property type="match status" value="1"/>
</dbReference>
<sequence>MPQATGTRPPTAVDTHAHVFEHGLPLARQRRYAPDYDATLDQYLALLDANGLRHGVLVQPSFLGTDNGYMVRALEQAAGRLRGVAVVDTQFSEDQLRALAQAGVVGMRLNLMGLPDPDFAQPAWRTLLARANALGWHVEVHAQAARLPALLPALLEQDCRVVVDHFGRPDRLDDLRHLLAHAGTGRVWVKLSAPYRNWPDADSLTTSREAARLLLAAYGADRLMWGSDWPHTEHRDRADHASSLAWLDAWLDDPADRRGVLSTTPLSLFQFQGEDA</sequence>
<dbReference type="InterPro" id="IPR052358">
    <property type="entry name" value="Aro_Compnd_Degr_Hydrolases"/>
</dbReference>
<organism evidence="2 3">
    <name type="scientific">Bordetella ansorpii</name>
    <dbReference type="NCBI Taxonomy" id="288768"/>
    <lineage>
        <taxon>Bacteria</taxon>
        <taxon>Pseudomonadati</taxon>
        <taxon>Pseudomonadota</taxon>
        <taxon>Betaproteobacteria</taxon>
        <taxon>Burkholderiales</taxon>
        <taxon>Alcaligenaceae</taxon>
        <taxon>Bordetella</taxon>
    </lineage>
</organism>
<dbReference type="PANTHER" id="PTHR35563">
    <property type="entry name" value="BARREL METAL-DEPENDENT HYDROLASE, PUTATIVE (AFU_ORTHOLOGUE AFUA_1G16240)-RELATED"/>
    <property type="match status" value="1"/>
</dbReference>
<evidence type="ECO:0000259" key="1">
    <source>
        <dbReference type="Pfam" id="PF04909"/>
    </source>
</evidence>